<organism evidence="7 8">
    <name type="scientific">Streptomyces spongiae</name>
    <dbReference type="NCBI Taxonomy" id="565072"/>
    <lineage>
        <taxon>Bacteria</taxon>
        <taxon>Bacillati</taxon>
        <taxon>Actinomycetota</taxon>
        <taxon>Actinomycetes</taxon>
        <taxon>Kitasatosporales</taxon>
        <taxon>Streptomycetaceae</taxon>
        <taxon>Streptomyces</taxon>
    </lineage>
</organism>
<dbReference type="PROSITE" id="PS50850">
    <property type="entry name" value="MFS"/>
    <property type="match status" value="1"/>
</dbReference>
<feature type="transmembrane region" description="Helical" evidence="5">
    <location>
        <begin position="222"/>
        <end position="243"/>
    </location>
</feature>
<keyword evidence="3 5" id="KW-1133">Transmembrane helix</keyword>
<feature type="transmembrane region" description="Helical" evidence="5">
    <location>
        <begin position="111"/>
        <end position="134"/>
    </location>
</feature>
<evidence type="ECO:0000256" key="5">
    <source>
        <dbReference type="SAM" id="Phobius"/>
    </source>
</evidence>
<dbReference type="EMBL" id="VJZC01000018">
    <property type="protein sequence ID" value="MPY56561.1"/>
    <property type="molecule type" value="Genomic_DNA"/>
</dbReference>
<comment type="subcellular location">
    <subcellularLocation>
        <location evidence="1">Cell membrane</location>
        <topology evidence="1">Multi-pass membrane protein</topology>
    </subcellularLocation>
</comment>
<dbReference type="InterPro" id="IPR011701">
    <property type="entry name" value="MFS"/>
</dbReference>
<feature type="transmembrane region" description="Helical" evidence="5">
    <location>
        <begin position="146"/>
        <end position="171"/>
    </location>
</feature>
<feature type="transmembrane region" description="Helical" evidence="5">
    <location>
        <begin position="255"/>
        <end position="275"/>
    </location>
</feature>
<evidence type="ECO:0000256" key="4">
    <source>
        <dbReference type="ARBA" id="ARBA00023136"/>
    </source>
</evidence>
<feature type="transmembrane region" description="Helical" evidence="5">
    <location>
        <begin position="287"/>
        <end position="305"/>
    </location>
</feature>
<dbReference type="PANTHER" id="PTHR10924">
    <property type="entry name" value="MAJOR FACILITATOR SUPERFAMILY PROTEIN-RELATED"/>
    <property type="match status" value="1"/>
</dbReference>
<evidence type="ECO:0000259" key="6">
    <source>
        <dbReference type="PROSITE" id="PS50850"/>
    </source>
</evidence>
<proteinExistence type="predicted"/>
<keyword evidence="4 5" id="KW-0472">Membrane</keyword>
<dbReference type="SUPFAM" id="SSF103473">
    <property type="entry name" value="MFS general substrate transporter"/>
    <property type="match status" value="1"/>
</dbReference>
<evidence type="ECO:0000313" key="7">
    <source>
        <dbReference type="EMBL" id="MPY56561.1"/>
    </source>
</evidence>
<dbReference type="GO" id="GO:0022857">
    <property type="term" value="F:transmembrane transporter activity"/>
    <property type="evidence" value="ECO:0007669"/>
    <property type="project" value="InterPro"/>
</dbReference>
<reference evidence="7 8" key="1">
    <citation type="submission" date="2019-07" db="EMBL/GenBank/DDBJ databases">
        <title>New species of Amycolatopsis and Streptomyces.</title>
        <authorList>
            <person name="Duangmal K."/>
            <person name="Teo W.F.A."/>
            <person name="Lipun K."/>
        </authorList>
    </citation>
    <scope>NUCLEOTIDE SEQUENCE [LARGE SCALE GENOMIC DNA]</scope>
    <source>
        <strain evidence="7 8">NBRC 106415</strain>
    </source>
</reference>
<comment type="caution">
    <text evidence="7">The sequence shown here is derived from an EMBL/GenBank/DDBJ whole genome shotgun (WGS) entry which is preliminary data.</text>
</comment>
<name>A0A5N8XAN6_9ACTN</name>
<dbReference type="OrthoDB" id="6899210at2"/>
<feature type="transmembrane region" description="Helical" evidence="5">
    <location>
        <begin position="373"/>
        <end position="389"/>
    </location>
</feature>
<feature type="domain" description="Major facilitator superfamily (MFS) profile" evidence="6">
    <location>
        <begin position="184"/>
        <end position="406"/>
    </location>
</feature>
<keyword evidence="8" id="KW-1185">Reference proteome</keyword>
<feature type="transmembrane region" description="Helical" evidence="5">
    <location>
        <begin position="84"/>
        <end position="105"/>
    </location>
</feature>
<feature type="transmembrane region" description="Helical" evidence="5">
    <location>
        <begin position="311"/>
        <end position="330"/>
    </location>
</feature>
<dbReference type="RefSeq" id="WP_152770025.1">
    <property type="nucleotide sequence ID" value="NZ_VJZC01000018.1"/>
</dbReference>
<evidence type="ECO:0000256" key="3">
    <source>
        <dbReference type="ARBA" id="ARBA00022989"/>
    </source>
</evidence>
<evidence type="ECO:0000313" key="8">
    <source>
        <dbReference type="Proteomes" id="UP000400924"/>
    </source>
</evidence>
<dbReference type="PANTHER" id="PTHR10924:SF6">
    <property type="entry name" value="SOLUTE CARRIER FAMILY 49 MEMBER A3"/>
    <property type="match status" value="1"/>
</dbReference>
<dbReference type="Pfam" id="PF07690">
    <property type="entry name" value="MFS_1"/>
    <property type="match status" value="1"/>
</dbReference>
<dbReference type="InterPro" id="IPR049680">
    <property type="entry name" value="FLVCR1-2_SLC49-like"/>
</dbReference>
<dbReference type="InterPro" id="IPR036259">
    <property type="entry name" value="MFS_trans_sf"/>
</dbReference>
<dbReference type="Gene3D" id="1.20.1250.20">
    <property type="entry name" value="MFS general substrate transporter like domains"/>
    <property type="match status" value="2"/>
</dbReference>
<feature type="transmembrane region" description="Helical" evidence="5">
    <location>
        <begin position="342"/>
        <end position="361"/>
    </location>
</feature>
<evidence type="ECO:0000256" key="2">
    <source>
        <dbReference type="ARBA" id="ARBA00022692"/>
    </source>
</evidence>
<sequence>MTANTRQGGPITPSGTGVRPWLAIGAYGIFMASTQLPWLTYGPVTNEASAALGVSEGAVGDLAVVVPLFYVILGIPSGRWLDRWFRPTLVVGTVLSGAGAVIRAVDAHSFAWALAGQIVLSVGQPLVINAITKLPARHFTATRRTVAVALVTAAQFVGILVAASTGSWLMAEGGLTLLVGVHAVVVATACAVFLASLGISTRIPAEAAVKTSPGIIRMNRDLWLLAGQLFIGFGLFNALATWLDTIQTDFGNPDLGGALVTVITVAGIVGCMVLPTLATRFGHRRRLLMLIGAITTIAMPAFLFLREPLALFAVSAIMGFVLMAGMPAALDWSEVIAGREHAGAVAGFLMVIGNLGGTLYVLAVQPLLSEPEIAILVLTLLAAPWALLAQRHRSEPARRAAEGALT</sequence>
<feature type="transmembrane region" description="Helical" evidence="5">
    <location>
        <begin position="21"/>
        <end position="38"/>
    </location>
</feature>
<gene>
    <name evidence="7" type="ORF">FNH08_05050</name>
</gene>
<keyword evidence="2 5" id="KW-0812">Transmembrane</keyword>
<feature type="transmembrane region" description="Helical" evidence="5">
    <location>
        <begin position="177"/>
        <end position="201"/>
    </location>
</feature>
<dbReference type="Proteomes" id="UP000400924">
    <property type="component" value="Unassembled WGS sequence"/>
</dbReference>
<evidence type="ECO:0000256" key="1">
    <source>
        <dbReference type="ARBA" id="ARBA00004651"/>
    </source>
</evidence>
<protein>
    <submittedName>
        <fullName evidence="7">MFS transporter</fullName>
    </submittedName>
</protein>
<dbReference type="InterPro" id="IPR020846">
    <property type="entry name" value="MFS_dom"/>
</dbReference>
<accession>A0A5N8XAN6</accession>
<dbReference type="AlphaFoldDB" id="A0A5N8XAN6"/>
<dbReference type="GO" id="GO:0005886">
    <property type="term" value="C:plasma membrane"/>
    <property type="evidence" value="ECO:0007669"/>
    <property type="project" value="UniProtKB-SubCell"/>
</dbReference>